<dbReference type="OrthoDB" id="1748577at2759"/>
<evidence type="ECO:0000313" key="1">
    <source>
        <dbReference type="EMBL" id="KAG2258755.1"/>
    </source>
</evidence>
<name>A0A8X7PW45_BRACI</name>
<dbReference type="AlphaFoldDB" id="A0A8X7PW45"/>
<proteinExistence type="predicted"/>
<dbReference type="SUPFAM" id="SSF52029">
    <property type="entry name" value="GroEL apical domain-like"/>
    <property type="match status" value="1"/>
</dbReference>
<dbReference type="Gene3D" id="3.30.260.10">
    <property type="entry name" value="TCP-1-like chaperonin intermediate domain"/>
    <property type="match status" value="1"/>
</dbReference>
<gene>
    <name evidence="1" type="ORF">Bca52824_078049</name>
</gene>
<accession>A0A8X7PW45</accession>
<dbReference type="Proteomes" id="UP000886595">
    <property type="component" value="Unassembled WGS sequence"/>
</dbReference>
<dbReference type="EMBL" id="JAAMPC010000015">
    <property type="protein sequence ID" value="KAG2258755.1"/>
    <property type="molecule type" value="Genomic_DNA"/>
</dbReference>
<protein>
    <submittedName>
        <fullName evidence="1">Uncharacterized protein</fullName>
    </submittedName>
</protein>
<organism evidence="1 2">
    <name type="scientific">Brassica carinata</name>
    <name type="common">Ethiopian mustard</name>
    <name type="synonym">Abyssinian cabbage</name>
    <dbReference type="NCBI Taxonomy" id="52824"/>
    <lineage>
        <taxon>Eukaryota</taxon>
        <taxon>Viridiplantae</taxon>
        <taxon>Streptophyta</taxon>
        <taxon>Embryophyta</taxon>
        <taxon>Tracheophyta</taxon>
        <taxon>Spermatophyta</taxon>
        <taxon>Magnoliopsida</taxon>
        <taxon>eudicotyledons</taxon>
        <taxon>Gunneridae</taxon>
        <taxon>Pentapetalae</taxon>
        <taxon>rosids</taxon>
        <taxon>malvids</taxon>
        <taxon>Brassicales</taxon>
        <taxon>Brassicaceae</taxon>
        <taxon>Brassiceae</taxon>
        <taxon>Brassica</taxon>
    </lineage>
</organism>
<keyword evidence="2" id="KW-1185">Reference proteome</keyword>
<dbReference type="InterPro" id="IPR027410">
    <property type="entry name" value="TCP-1-like_intermed_sf"/>
</dbReference>
<sequence length="283" mass="30722">MDNVRVAKLLGGGLHNSCIVCGLILKSDSVGSINRMEKAKARTLSFLENYAKIEEAKVEDLIKAVAGSGAKVIVSGGSVGEMALHFCERYKYLKFTRPSPDDLRYIDSISVEEIGGMTVSTPLKSDSILDVLGRAVDDGVNTFKAMCRDCLIIASLYTLHGSGNTELGIDLEEGACKDVLETKVLFSLKYASDASCTVLRAEKSVLRLERNYNKLCTHIANPATAIEKKLHSHLKTHLLIASYVISTLAIESKAGCSLFSTSSVNGSFAEYTEDHFRASISRE</sequence>
<dbReference type="Gene3D" id="3.50.7.10">
    <property type="entry name" value="GroEL"/>
    <property type="match status" value="1"/>
</dbReference>
<dbReference type="InterPro" id="IPR027409">
    <property type="entry name" value="GroEL-like_apical_dom_sf"/>
</dbReference>
<evidence type="ECO:0000313" key="2">
    <source>
        <dbReference type="Proteomes" id="UP000886595"/>
    </source>
</evidence>
<comment type="caution">
    <text evidence="1">The sequence shown here is derived from an EMBL/GenBank/DDBJ whole genome shotgun (WGS) entry which is preliminary data.</text>
</comment>
<reference evidence="1 2" key="1">
    <citation type="submission" date="2020-02" db="EMBL/GenBank/DDBJ databases">
        <authorList>
            <person name="Ma Q."/>
            <person name="Huang Y."/>
            <person name="Song X."/>
            <person name="Pei D."/>
        </authorList>
    </citation>
    <scope>NUCLEOTIDE SEQUENCE [LARGE SCALE GENOMIC DNA]</scope>
    <source>
        <strain evidence="1">Sxm20200214</strain>
        <tissue evidence="1">Leaf</tissue>
    </source>
</reference>